<accession>A0A8S5N3H3</accession>
<name>A0A8S5N3H3_9CAUD</name>
<organism evidence="1">
    <name type="scientific">Myoviridae sp. ct96L1</name>
    <dbReference type="NCBI Taxonomy" id="2826623"/>
    <lineage>
        <taxon>Viruses</taxon>
        <taxon>Duplodnaviria</taxon>
        <taxon>Heunggongvirae</taxon>
        <taxon>Uroviricota</taxon>
        <taxon>Caudoviricetes</taxon>
    </lineage>
</organism>
<reference evidence="1" key="1">
    <citation type="journal article" date="2021" name="Proc. Natl. Acad. Sci. U.S.A.">
        <title>A Catalog of Tens of Thousands of Viruses from Human Metagenomes Reveals Hidden Associations with Chronic Diseases.</title>
        <authorList>
            <person name="Tisza M.J."/>
            <person name="Buck C.B."/>
        </authorList>
    </citation>
    <scope>NUCLEOTIDE SEQUENCE</scope>
    <source>
        <strain evidence="1">Ct96L1</strain>
    </source>
</reference>
<proteinExistence type="predicted"/>
<sequence length="102" mass="12221">MTKLIKNWEELSKVPANDKYKIIVNDYCGWIVPICDEPDKKNDFVCNCRKNMTTIEYFKEHVYLSTHTFYGKNYEFSTKQLQEHGFDIEIDNWDKEIIGDDK</sequence>
<protein>
    <submittedName>
        <fullName evidence="1">Uncharacterized protein</fullName>
    </submittedName>
</protein>
<evidence type="ECO:0000313" key="1">
    <source>
        <dbReference type="EMBL" id="DAD88972.1"/>
    </source>
</evidence>
<dbReference type="EMBL" id="BK015051">
    <property type="protein sequence ID" value="DAD88972.1"/>
    <property type="molecule type" value="Genomic_DNA"/>
</dbReference>